<comment type="similarity">
    <text evidence="6">Belongs to the RuvA family.</text>
</comment>
<dbReference type="Pfam" id="PF07499">
    <property type="entry name" value="RuvA_C"/>
    <property type="match status" value="1"/>
</dbReference>
<proteinExistence type="inferred from homology"/>
<keyword evidence="9" id="KW-0378">Hydrolase</keyword>
<keyword evidence="5 6" id="KW-0234">DNA repair</keyword>
<feature type="domain" description="Holliday junction DNA helicase RuvA C-terminal" evidence="8">
    <location>
        <begin position="158"/>
        <end position="201"/>
    </location>
</feature>
<dbReference type="SUPFAM" id="SSF46929">
    <property type="entry name" value="DNA helicase RuvA subunit, C-terminal domain"/>
    <property type="match status" value="1"/>
</dbReference>
<dbReference type="CDD" id="cd14332">
    <property type="entry name" value="UBA_RuvA_C"/>
    <property type="match status" value="1"/>
</dbReference>
<comment type="subcellular location">
    <subcellularLocation>
        <location evidence="6">Cytoplasm</location>
    </subcellularLocation>
</comment>
<accession>A0ABW5Q6X0</accession>
<dbReference type="Gene3D" id="1.10.150.20">
    <property type="entry name" value="5' to 3' exonuclease, C-terminal subdomain"/>
    <property type="match status" value="1"/>
</dbReference>
<feature type="domain" description="DNA helicase Holliday junction RuvA type" evidence="7">
    <location>
        <begin position="1"/>
        <end position="61"/>
    </location>
</feature>
<gene>
    <name evidence="6 9" type="primary">ruvA</name>
    <name evidence="9" type="ORF">ACFSW4_01685</name>
</gene>
<feature type="region of interest" description="Domain III" evidence="6">
    <location>
        <begin position="152"/>
        <end position="202"/>
    </location>
</feature>
<dbReference type="SUPFAM" id="SSF47781">
    <property type="entry name" value="RuvA domain 2-like"/>
    <property type="match status" value="1"/>
</dbReference>
<evidence type="ECO:0000313" key="10">
    <source>
        <dbReference type="Proteomes" id="UP001597452"/>
    </source>
</evidence>
<dbReference type="Gene3D" id="2.40.50.140">
    <property type="entry name" value="Nucleic acid-binding proteins"/>
    <property type="match status" value="1"/>
</dbReference>
<dbReference type="NCBIfam" id="TIGR00084">
    <property type="entry name" value="ruvA"/>
    <property type="match status" value="1"/>
</dbReference>
<evidence type="ECO:0000256" key="1">
    <source>
        <dbReference type="ARBA" id="ARBA00022490"/>
    </source>
</evidence>
<comment type="caution">
    <text evidence="6">Lacks conserved residue(s) required for the propagation of feature annotation.</text>
</comment>
<evidence type="ECO:0000256" key="3">
    <source>
        <dbReference type="ARBA" id="ARBA00023125"/>
    </source>
</evidence>
<dbReference type="RefSeq" id="WP_054753413.1">
    <property type="nucleotide sequence ID" value="NZ_JBHUMZ010000008.1"/>
</dbReference>
<name>A0ABW5Q6X0_9BACI</name>
<sequence length="202" mass="22903">MYSYIKGELVEIKDDYLVIDVMGIGYELLSANPYRFQSELNQQVKVYTYLHVREDAQLLYGFKKEEEKELFKKLLNVSGIGPKHAMNIVGQTSVNDFALAIEREDEKFITQYPGVGKKTARQIILDLKGKVSEWMTVTVETDTIDVHVVGSGQSEYYDEAIEALKALGYSSKEVNRVSNQLKAFDASSTDDVVKKGLQLLMR</sequence>
<dbReference type="InterPro" id="IPR010994">
    <property type="entry name" value="RuvA_2-like"/>
</dbReference>
<protein>
    <recommendedName>
        <fullName evidence="6">Holliday junction branch migration complex subunit RuvA</fullName>
    </recommendedName>
</protein>
<dbReference type="Pfam" id="PF01330">
    <property type="entry name" value="RuvA_N"/>
    <property type="match status" value="1"/>
</dbReference>
<dbReference type="Gene3D" id="1.10.8.10">
    <property type="entry name" value="DNA helicase RuvA subunit, C-terminal domain"/>
    <property type="match status" value="1"/>
</dbReference>
<comment type="caution">
    <text evidence="9">The sequence shown here is derived from an EMBL/GenBank/DDBJ whole genome shotgun (WGS) entry which is preliminary data.</text>
</comment>
<dbReference type="InterPro" id="IPR036267">
    <property type="entry name" value="RuvA_C_sf"/>
</dbReference>
<evidence type="ECO:0000256" key="4">
    <source>
        <dbReference type="ARBA" id="ARBA00023172"/>
    </source>
</evidence>
<keyword evidence="4 6" id="KW-0233">DNA recombination</keyword>
<keyword evidence="10" id="KW-1185">Reference proteome</keyword>
<evidence type="ECO:0000259" key="8">
    <source>
        <dbReference type="Pfam" id="PF07499"/>
    </source>
</evidence>
<dbReference type="GO" id="GO:0016787">
    <property type="term" value="F:hydrolase activity"/>
    <property type="evidence" value="ECO:0007669"/>
    <property type="project" value="UniProtKB-KW"/>
</dbReference>
<keyword evidence="2 6" id="KW-0227">DNA damage</keyword>
<dbReference type="InterPro" id="IPR000085">
    <property type="entry name" value="RuvA"/>
</dbReference>
<organism evidence="9 10">
    <name type="scientific">Piscibacillus salipiscarius</name>
    <dbReference type="NCBI Taxonomy" id="299480"/>
    <lineage>
        <taxon>Bacteria</taxon>
        <taxon>Bacillati</taxon>
        <taxon>Bacillota</taxon>
        <taxon>Bacilli</taxon>
        <taxon>Bacillales</taxon>
        <taxon>Bacillaceae</taxon>
        <taxon>Piscibacillus</taxon>
    </lineage>
</organism>
<evidence type="ECO:0000259" key="7">
    <source>
        <dbReference type="Pfam" id="PF01330"/>
    </source>
</evidence>
<dbReference type="InterPro" id="IPR011114">
    <property type="entry name" value="RuvA_C"/>
</dbReference>
<comment type="domain">
    <text evidence="6">Has three domains with a flexible linker between the domains II and III and assumes an 'L' shape. Domain III is highly mobile and contacts RuvB.</text>
</comment>
<comment type="subunit">
    <text evidence="6">Homotetramer. Forms an RuvA(8)-RuvB(12)-Holliday junction (HJ) complex. HJ DNA is sandwiched between 2 RuvA tetramers; dsDNA enters through RuvA and exits via RuvB. An RuvB hexamer assembles on each DNA strand where it exits the tetramer. Each RuvB hexamer is contacted by two RuvA subunits (via domain III) on 2 adjacent RuvB subunits; this complex drives branch migration. In the full resolvosome a probable DNA-RuvA(4)-RuvB(12)-RuvC(2) complex forms which resolves the HJ.</text>
</comment>
<dbReference type="EMBL" id="JBHUMZ010000008">
    <property type="protein sequence ID" value="MFD2637581.1"/>
    <property type="molecule type" value="Genomic_DNA"/>
</dbReference>
<dbReference type="Pfam" id="PF14520">
    <property type="entry name" value="HHH_5"/>
    <property type="match status" value="1"/>
</dbReference>
<dbReference type="InterPro" id="IPR013849">
    <property type="entry name" value="DNA_helicase_Holl-junc_RuvA_I"/>
</dbReference>
<dbReference type="InterPro" id="IPR012340">
    <property type="entry name" value="NA-bd_OB-fold"/>
</dbReference>
<dbReference type="SUPFAM" id="SSF50249">
    <property type="entry name" value="Nucleic acid-binding proteins"/>
    <property type="match status" value="1"/>
</dbReference>
<evidence type="ECO:0000256" key="6">
    <source>
        <dbReference type="HAMAP-Rule" id="MF_00031"/>
    </source>
</evidence>
<evidence type="ECO:0000256" key="2">
    <source>
        <dbReference type="ARBA" id="ARBA00022763"/>
    </source>
</evidence>
<keyword evidence="3 6" id="KW-0238">DNA-binding</keyword>
<reference evidence="10" key="1">
    <citation type="journal article" date="2019" name="Int. J. Syst. Evol. Microbiol.">
        <title>The Global Catalogue of Microorganisms (GCM) 10K type strain sequencing project: providing services to taxonomists for standard genome sequencing and annotation.</title>
        <authorList>
            <consortium name="The Broad Institute Genomics Platform"/>
            <consortium name="The Broad Institute Genome Sequencing Center for Infectious Disease"/>
            <person name="Wu L."/>
            <person name="Ma J."/>
        </authorList>
    </citation>
    <scope>NUCLEOTIDE SEQUENCE [LARGE SCALE GENOMIC DNA]</scope>
    <source>
        <strain evidence="10">TISTR 1571</strain>
    </source>
</reference>
<dbReference type="HAMAP" id="MF_00031">
    <property type="entry name" value="DNA_HJ_migration_RuvA"/>
    <property type="match status" value="1"/>
</dbReference>
<dbReference type="GO" id="GO:0003678">
    <property type="term" value="F:DNA helicase activity"/>
    <property type="evidence" value="ECO:0007669"/>
    <property type="project" value="UniProtKB-EC"/>
</dbReference>
<keyword evidence="1 6" id="KW-0963">Cytoplasm</keyword>
<dbReference type="Proteomes" id="UP001597452">
    <property type="component" value="Unassembled WGS sequence"/>
</dbReference>
<evidence type="ECO:0000256" key="5">
    <source>
        <dbReference type="ARBA" id="ARBA00023204"/>
    </source>
</evidence>
<evidence type="ECO:0000313" key="9">
    <source>
        <dbReference type="EMBL" id="MFD2637581.1"/>
    </source>
</evidence>
<comment type="function">
    <text evidence="6">The RuvA-RuvB-RuvC complex processes Holliday junction (HJ) DNA during genetic recombination and DNA repair, while the RuvA-RuvB complex plays an important role in the rescue of blocked DNA replication forks via replication fork reversal (RFR). RuvA specifically binds to HJ cruciform DNA, conferring on it an open structure. The RuvB hexamer acts as an ATP-dependent pump, pulling dsDNA into and through the RuvAB complex. HJ branch migration allows RuvC to scan DNA until it finds its consensus sequence, where it cleaves and resolves the cruciform DNA.</text>
</comment>